<feature type="domain" description="Importin N-terminal" evidence="7">
    <location>
        <begin position="22"/>
        <end position="102"/>
    </location>
</feature>
<dbReference type="PROSITE" id="PS50166">
    <property type="entry name" value="IMPORTIN_B_NT"/>
    <property type="match status" value="1"/>
</dbReference>
<comment type="caution">
    <text evidence="9">The sequence shown here is derived from an EMBL/GenBank/DDBJ whole genome shotgun (WGS) entry which is preliminary data.</text>
</comment>
<keyword evidence="3" id="KW-0813">Transport</keyword>
<organism evidence="9 10">
    <name type="scientific">Calicophoron daubneyi</name>
    <name type="common">Rumen fluke</name>
    <name type="synonym">Paramphistomum daubneyi</name>
    <dbReference type="NCBI Taxonomy" id="300641"/>
    <lineage>
        <taxon>Eukaryota</taxon>
        <taxon>Metazoa</taxon>
        <taxon>Spiralia</taxon>
        <taxon>Lophotrochozoa</taxon>
        <taxon>Platyhelminthes</taxon>
        <taxon>Trematoda</taxon>
        <taxon>Digenea</taxon>
        <taxon>Plagiorchiida</taxon>
        <taxon>Pronocephalata</taxon>
        <taxon>Paramphistomoidea</taxon>
        <taxon>Paramphistomidae</taxon>
        <taxon>Calicophoron</taxon>
    </lineage>
</organism>
<dbReference type="SMART" id="SM00913">
    <property type="entry name" value="IBN_N"/>
    <property type="match status" value="1"/>
</dbReference>
<evidence type="ECO:0000256" key="2">
    <source>
        <dbReference type="ARBA" id="ARBA00004496"/>
    </source>
</evidence>
<dbReference type="Pfam" id="PF03810">
    <property type="entry name" value="IBN_N"/>
    <property type="match status" value="1"/>
</dbReference>
<dbReference type="InterPro" id="IPR011989">
    <property type="entry name" value="ARM-like"/>
</dbReference>
<evidence type="ECO:0000256" key="4">
    <source>
        <dbReference type="ARBA" id="ARBA00022490"/>
    </source>
</evidence>
<name>A0AAV2T0Y9_CALDB</name>
<dbReference type="InterPro" id="IPR001494">
    <property type="entry name" value="Importin-beta_N"/>
</dbReference>
<accession>A0AAV2T0Y9</accession>
<reference evidence="9" key="1">
    <citation type="submission" date="2024-06" db="EMBL/GenBank/DDBJ databases">
        <authorList>
            <person name="Liu X."/>
            <person name="Lenzi L."/>
            <person name="Haldenby T S."/>
            <person name="Uol C."/>
        </authorList>
    </citation>
    <scope>NUCLEOTIDE SEQUENCE</scope>
</reference>
<sequence length="357" mass="40475">MEAQHVVDALRDTLVSEKQAVGAKNLNEMHKIIGFVPTLLNIVAEGSLEVGVRQAAALYLKNNISEWWEDPSEEKSPGDLSFSIHENDRQAIRSSIVPAIVAAPVPLREQLKVALSKIIKIDFPSRFAEFPDQIKQLLSSSDHNQWYGAFVCLHSFIKVYEYKKGDEKHQVSATMRVFVPVLYTALSNLVSDKSDDSLTTQVLILKIIYAYIHFHFPLDVMDKTCRLSQAFAWKILRPHFSLLVREVIFPLLSHSEEDEELWRDDPIEYIRYESCMYTRSPDVISLAEWGRPVDPPIAAFALLSEACLKRRGVLNNTMPFCIHVLTTDSSPAEKDAVLHMYGAVSEILLKKEAYKAS</sequence>
<dbReference type="SUPFAM" id="SSF48371">
    <property type="entry name" value="ARM repeat"/>
    <property type="match status" value="1"/>
</dbReference>
<keyword evidence="5" id="KW-0653">Protein transport</keyword>
<keyword evidence="4" id="KW-0963">Cytoplasm</keyword>
<evidence type="ECO:0000313" key="8">
    <source>
        <dbReference type="EMBL" id="CAL5129673.1"/>
    </source>
</evidence>
<dbReference type="GO" id="GO:0031267">
    <property type="term" value="F:small GTPase binding"/>
    <property type="evidence" value="ECO:0007669"/>
    <property type="project" value="InterPro"/>
</dbReference>
<evidence type="ECO:0000256" key="5">
    <source>
        <dbReference type="ARBA" id="ARBA00022927"/>
    </source>
</evidence>
<dbReference type="PANTHER" id="PTHR10997:SF18">
    <property type="entry name" value="D-IMPORTIN 7_RANBP7"/>
    <property type="match status" value="1"/>
</dbReference>
<dbReference type="InterPro" id="IPR016024">
    <property type="entry name" value="ARM-type_fold"/>
</dbReference>
<dbReference type="EMBL" id="CAXLJL010000002">
    <property type="protein sequence ID" value="CAL5129674.1"/>
    <property type="molecule type" value="Genomic_DNA"/>
</dbReference>
<dbReference type="AlphaFoldDB" id="A0AAV2T0Y9"/>
<evidence type="ECO:0000313" key="9">
    <source>
        <dbReference type="EMBL" id="CAL5129674.1"/>
    </source>
</evidence>
<dbReference type="PANTHER" id="PTHR10997">
    <property type="entry name" value="IMPORTIN-7, 8, 11"/>
    <property type="match status" value="1"/>
</dbReference>
<dbReference type="EMBL" id="CAXLJL010000002">
    <property type="protein sequence ID" value="CAL5129673.1"/>
    <property type="molecule type" value="Genomic_DNA"/>
</dbReference>
<dbReference type="GO" id="GO:0006606">
    <property type="term" value="P:protein import into nucleus"/>
    <property type="evidence" value="ECO:0007669"/>
    <property type="project" value="TreeGrafter"/>
</dbReference>
<evidence type="ECO:0000256" key="1">
    <source>
        <dbReference type="ARBA" id="ARBA00004123"/>
    </source>
</evidence>
<dbReference type="Gene3D" id="1.25.10.10">
    <property type="entry name" value="Leucine-rich Repeat Variant"/>
    <property type="match status" value="1"/>
</dbReference>
<comment type="subcellular location">
    <subcellularLocation>
        <location evidence="2">Cytoplasm</location>
    </subcellularLocation>
    <subcellularLocation>
        <location evidence="1">Nucleus</location>
    </subcellularLocation>
</comment>
<protein>
    <recommendedName>
        <fullName evidence="7">Importin N-terminal domain-containing protein</fullName>
    </recommendedName>
</protein>
<evidence type="ECO:0000256" key="3">
    <source>
        <dbReference type="ARBA" id="ARBA00022448"/>
    </source>
</evidence>
<evidence type="ECO:0000259" key="7">
    <source>
        <dbReference type="PROSITE" id="PS50166"/>
    </source>
</evidence>
<gene>
    <name evidence="8" type="ORF">CDAUBV1_LOCUS691</name>
    <name evidence="9" type="ORF">CDAUBV1_LOCUS692</name>
</gene>
<evidence type="ECO:0000256" key="6">
    <source>
        <dbReference type="ARBA" id="ARBA00023242"/>
    </source>
</evidence>
<keyword evidence="6" id="KW-0539">Nucleus</keyword>
<evidence type="ECO:0000313" key="10">
    <source>
        <dbReference type="Proteomes" id="UP001497525"/>
    </source>
</evidence>
<dbReference type="GO" id="GO:0005829">
    <property type="term" value="C:cytosol"/>
    <property type="evidence" value="ECO:0007669"/>
    <property type="project" value="TreeGrafter"/>
</dbReference>
<dbReference type="GO" id="GO:0005635">
    <property type="term" value="C:nuclear envelope"/>
    <property type="evidence" value="ECO:0007669"/>
    <property type="project" value="TreeGrafter"/>
</dbReference>
<proteinExistence type="predicted"/>
<dbReference type="Proteomes" id="UP001497525">
    <property type="component" value="Unassembled WGS sequence"/>
</dbReference>